<protein>
    <recommendedName>
        <fullName evidence="4">DUF2383 domain-containing protein</fullName>
    </recommendedName>
</protein>
<evidence type="ECO:0000313" key="3">
    <source>
        <dbReference type="Proteomes" id="UP001596505"/>
    </source>
</evidence>
<dbReference type="Proteomes" id="UP001596505">
    <property type="component" value="Unassembled WGS sequence"/>
</dbReference>
<proteinExistence type="predicted"/>
<evidence type="ECO:0008006" key="4">
    <source>
        <dbReference type="Google" id="ProtNLM"/>
    </source>
</evidence>
<comment type="caution">
    <text evidence="2">The sequence shown here is derived from an EMBL/GenBank/DDBJ whole genome shotgun (WGS) entry which is preliminary data.</text>
</comment>
<keyword evidence="3" id="KW-1185">Reference proteome</keyword>
<accession>A0ABW2Q0V0</accession>
<evidence type="ECO:0000256" key="1">
    <source>
        <dbReference type="SAM" id="Coils"/>
    </source>
</evidence>
<organism evidence="2 3">
    <name type="scientific">Scopulibacillus cellulosilyticus</name>
    <dbReference type="NCBI Taxonomy" id="2665665"/>
    <lineage>
        <taxon>Bacteria</taxon>
        <taxon>Bacillati</taxon>
        <taxon>Bacillota</taxon>
        <taxon>Bacilli</taxon>
        <taxon>Bacillales</taxon>
        <taxon>Sporolactobacillaceae</taxon>
        <taxon>Scopulibacillus</taxon>
    </lineage>
</organism>
<sequence>MNVLDELYQNIIFQVSSNELVDLLQSLKQKKQHEIEEIKDKIYKYEKDKRAKEALYQSLSPFRKFFTGRPPSHHQAVEYLVHVKERVKKIEKIKIYIAKIDDALRFLENRPSESEIVLSTAIIEELRILKEMEGLQ</sequence>
<keyword evidence="1" id="KW-0175">Coiled coil</keyword>
<evidence type="ECO:0000313" key="2">
    <source>
        <dbReference type="EMBL" id="MFC7395203.1"/>
    </source>
</evidence>
<feature type="coiled-coil region" evidence="1">
    <location>
        <begin position="21"/>
        <end position="55"/>
    </location>
</feature>
<dbReference type="RefSeq" id="WP_380969494.1">
    <property type="nucleotide sequence ID" value="NZ_JBHTCO010000043.1"/>
</dbReference>
<dbReference type="EMBL" id="JBHTCO010000043">
    <property type="protein sequence ID" value="MFC7395203.1"/>
    <property type="molecule type" value="Genomic_DNA"/>
</dbReference>
<gene>
    <name evidence="2" type="ORF">ACFQRG_20040</name>
</gene>
<reference evidence="3" key="1">
    <citation type="journal article" date="2019" name="Int. J. Syst. Evol. Microbiol.">
        <title>The Global Catalogue of Microorganisms (GCM) 10K type strain sequencing project: providing services to taxonomists for standard genome sequencing and annotation.</title>
        <authorList>
            <consortium name="The Broad Institute Genomics Platform"/>
            <consortium name="The Broad Institute Genome Sequencing Center for Infectious Disease"/>
            <person name="Wu L."/>
            <person name="Ma J."/>
        </authorList>
    </citation>
    <scope>NUCLEOTIDE SEQUENCE [LARGE SCALE GENOMIC DNA]</scope>
    <source>
        <strain evidence="3">CGMCC 1.16305</strain>
    </source>
</reference>
<name>A0ABW2Q0V0_9BACL</name>